<dbReference type="GO" id="GO:0007018">
    <property type="term" value="P:microtubule-based movement"/>
    <property type="evidence" value="ECO:0007669"/>
    <property type="project" value="InterPro"/>
</dbReference>
<dbReference type="AlphaFoldDB" id="A0A0H5QQJ2"/>
<reference evidence="1" key="1">
    <citation type="submission" date="2015-04" db="EMBL/GenBank/DDBJ databases">
        <title>The genome sequence of the plant pathogenic Rhizarian Plasmodiophora brassicae reveals insights in its biotrophic life cycle and the origin of chitin synthesis.</title>
        <authorList>
            <person name="Schwelm A."/>
            <person name="Fogelqvist J."/>
            <person name="Knaust A."/>
            <person name="Julke S."/>
            <person name="Lilja T."/>
            <person name="Dhandapani V."/>
            <person name="Bonilla-Rosso G."/>
            <person name="Karlsson M."/>
            <person name="Shevchenko A."/>
            <person name="Choi S.R."/>
            <person name="Kim H.G."/>
            <person name="Park J.Y."/>
            <person name="Lim Y.P."/>
            <person name="Ludwig-Muller J."/>
            <person name="Dixelius C."/>
        </authorList>
    </citation>
    <scope>NUCLEOTIDE SEQUENCE</scope>
    <source>
        <tissue evidence="1">Potato root galls</tissue>
    </source>
</reference>
<organism evidence="1">
    <name type="scientific">Spongospora subterranea</name>
    <dbReference type="NCBI Taxonomy" id="70186"/>
    <lineage>
        <taxon>Eukaryota</taxon>
        <taxon>Sar</taxon>
        <taxon>Rhizaria</taxon>
        <taxon>Endomyxa</taxon>
        <taxon>Phytomyxea</taxon>
        <taxon>Plasmodiophorida</taxon>
        <taxon>Plasmodiophoridae</taxon>
        <taxon>Spongospora</taxon>
    </lineage>
</organism>
<dbReference type="EMBL" id="HACM01003299">
    <property type="protein sequence ID" value="CRZ03741.1"/>
    <property type="molecule type" value="Transcribed_RNA"/>
</dbReference>
<dbReference type="GO" id="GO:0030286">
    <property type="term" value="C:dynein complex"/>
    <property type="evidence" value="ECO:0007669"/>
    <property type="project" value="InterPro"/>
</dbReference>
<protein>
    <submittedName>
        <fullName evidence="1">Uncharacterized protein</fullName>
    </submittedName>
</protein>
<accession>A0A0H5QQJ2</accession>
<feature type="non-terminal residue" evidence="1">
    <location>
        <position position="1"/>
    </location>
</feature>
<name>A0A0H5QQJ2_9EUKA</name>
<dbReference type="GO" id="GO:0045505">
    <property type="term" value="F:dynein intermediate chain binding"/>
    <property type="evidence" value="ECO:0007669"/>
    <property type="project" value="InterPro"/>
</dbReference>
<evidence type="ECO:0000313" key="1">
    <source>
        <dbReference type="EMBL" id="CRZ03741.1"/>
    </source>
</evidence>
<dbReference type="PANTHER" id="PTHR45703">
    <property type="entry name" value="DYNEIN HEAVY CHAIN"/>
    <property type="match status" value="1"/>
</dbReference>
<dbReference type="PANTHER" id="PTHR45703:SF22">
    <property type="entry name" value="DYNEIN CYTOPLASMIC 2 HEAVY CHAIN 1"/>
    <property type="match status" value="1"/>
</dbReference>
<dbReference type="GO" id="GO:0051959">
    <property type="term" value="F:dynein light intermediate chain binding"/>
    <property type="evidence" value="ECO:0007669"/>
    <property type="project" value="InterPro"/>
</dbReference>
<feature type="non-terminal residue" evidence="1">
    <location>
        <position position="137"/>
    </location>
</feature>
<dbReference type="InterPro" id="IPR026983">
    <property type="entry name" value="DHC"/>
</dbReference>
<sequence>LIVRQYRLAAQSLFKDDRLMLALHICHGLYPDLIPDMDWSFFIGVSGTSSSARSDPSSSSIPSWIAPSSQESFSAVQQSLPRLFKALNENSSSWASWIKNSKCDIEPFPTTSQSLTQFDRLIIMSMFRPDKLNSSMT</sequence>
<proteinExistence type="predicted"/>